<sequence>MGLRIRTNVQSLVAQRHMGLSSYEVGRATERLSSGYRINRGADDAAGFAISEVLRADIASLNQARRNANDGISLVEVAEGGLSEINNIMVRLRELSVQAASDTIGARERQYLNQEFFALKDEVDRIAIGTEFNGTRLLTGRAEIPEELREHHNYSPLEVQVGKDYYTMADSVEAPNPISVIR</sequence>
<comment type="caution">
    <text evidence="2">The sequence shown here is derived from an EMBL/GenBank/DDBJ whole genome shotgun (WGS) entry which is preliminary data.</text>
</comment>
<gene>
    <name evidence="2" type="ORF">E3A20_24300</name>
</gene>
<dbReference type="InterPro" id="IPR001492">
    <property type="entry name" value="Flagellin"/>
</dbReference>
<name>A0A5C6M2P1_9PLAN</name>
<organism evidence="2 3">
    <name type="scientific">Planctomyces bekefii</name>
    <dbReference type="NCBI Taxonomy" id="1653850"/>
    <lineage>
        <taxon>Bacteria</taxon>
        <taxon>Pseudomonadati</taxon>
        <taxon>Planctomycetota</taxon>
        <taxon>Planctomycetia</taxon>
        <taxon>Planctomycetales</taxon>
        <taxon>Planctomycetaceae</taxon>
        <taxon>Planctomyces</taxon>
    </lineage>
</organism>
<dbReference type="PRINTS" id="PR00207">
    <property type="entry name" value="FLAGELLIN"/>
</dbReference>
<dbReference type="GO" id="GO:0005198">
    <property type="term" value="F:structural molecule activity"/>
    <property type="evidence" value="ECO:0007669"/>
    <property type="project" value="InterPro"/>
</dbReference>
<dbReference type="Proteomes" id="UP000321083">
    <property type="component" value="Unassembled WGS sequence"/>
</dbReference>
<dbReference type="PANTHER" id="PTHR42792">
    <property type="entry name" value="FLAGELLIN"/>
    <property type="match status" value="1"/>
</dbReference>
<protein>
    <recommendedName>
        <fullName evidence="1">Flagellin N-terminal domain-containing protein</fullName>
    </recommendedName>
</protein>
<dbReference type="EMBL" id="SRHE01000667">
    <property type="protein sequence ID" value="TWW08443.1"/>
    <property type="molecule type" value="Genomic_DNA"/>
</dbReference>
<evidence type="ECO:0000313" key="2">
    <source>
        <dbReference type="EMBL" id="TWW08443.1"/>
    </source>
</evidence>
<evidence type="ECO:0000259" key="1">
    <source>
        <dbReference type="Pfam" id="PF00669"/>
    </source>
</evidence>
<dbReference type="PANTHER" id="PTHR42792:SF2">
    <property type="entry name" value="FLAGELLIN"/>
    <property type="match status" value="1"/>
</dbReference>
<feature type="non-terminal residue" evidence="2">
    <location>
        <position position="182"/>
    </location>
</feature>
<dbReference type="Pfam" id="PF00669">
    <property type="entry name" value="Flagellin_N"/>
    <property type="match status" value="1"/>
</dbReference>
<proteinExistence type="predicted"/>
<dbReference type="Gene3D" id="1.20.1330.10">
    <property type="entry name" value="f41 fragment of flagellin, N-terminal domain"/>
    <property type="match status" value="1"/>
</dbReference>
<dbReference type="AlphaFoldDB" id="A0A5C6M2P1"/>
<dbReference type="GO" id="GO:0009288">
    <property type="term" value="C:bacterial-type flagellum"/>
    <property type="evidence" value="ECO:0007669"/>
    <property type="project" value="InterPro"/>
</dbReference>
<feature type="domain" description="Flagellin N-terminal" evidence="1">
    <location>
        <begin position="5"/>
        <end position="141"/>
    </location>
</feature>
<reference evidence="2 3" key="1">
    <citation type="submission" date="2019-08" db="EMBL/GenBank/DDBJ databases">
        <title>100 year-old enigma solved: identification of Planctomyces bekefii, the type genus and species of the phylum Planctomycetes.</title>
        <authorList>
            <person name="Svetlana D.N."/>
            <person name="Overmann J."/>
        </authorList>
    </citation>
    <scope>NUCLEOTIDE SEQUENCE [LARGE SCALE GENOMIC DNA]</scope>
    <source>
        <strain evidence="2">Phe10_nw2017</strain>
    </source>
</reference>
<evidence type="ECO:0000313" key="3">
    <source>
        <dbReference type="Proteomes" id="UP000321083"/>
    </source>
</evidence>
<accession>A0A5C6M2P1</accession>
<dbReference type="SUPFAM" id="SSF64518">
    <property type="entry name" value="Phase 1 flagellin"/>
    <property type="match status" value="1"/>
</dbReference>
<keyword evidence="3" id="KW-1185">Reference proteome</keyword>
<reference evidence="2 3" key="2">
    <citation type="submission" date="2019-08" db="EMBL/GenBank/DDBJ databases">
        <authorList>
            <person name="Henke P."/>
        </authorList>
    </citation>
    <scope>NUCLEOTIDE SEQUENCE [LARGE SCALE GENOMIC DNA]</scope>
    <source>
        <strain evidence="2">Phe10_nw2017</strain>
    </source>
</reference>
<dbReference type="InterPro" id="IPR001029">
    <property type="entry name" value="Flagellin_N"/>
</dbReference>